<dbReference type="GO" id="GO:0016020">
    <property type="term" value="C:membrane"/>
    <property type="evidence" value="ECO:0007669"/>
    <property type="project" value="TreeGrafter"/>
</dbReference>
<dbReference type="SUPFAM" id="SSF51735">
    <property type="entry name" value="NAD(P)-binding Rossmann-fold domains"/>
    <property type="match status" value="1"/>
</dbReference>
<dbReference type="InterPro" id="IPR002347">
    <property type="entry name" value="SDR_fam"/>
</dbReference>
<protein>
    <submittedName>
        <fullName evidence="4">Putative oxidoreductase</fullName>
        <ecNumber evidence="4">1.-.-.-</ecNumber>
    </submittedName>
</protein>
<dbReference type="Gene3D" id="3.40.50.720">
    <property type="entry name" value="NAD(P)-binding Rossmann-like Domain"/>
    <property type="match status" value="1"/>
</dbReference>
<dbReference type="AlphaFoldDB" id="A0A518DW13"/>
<evidence type="ECO:0000256" key="2">
    <source>
        <dbReference type="ARBA" id="ARBA00023002"/>
    </source>
</evidence>
<dbReference type="PANTHER" id="PTHR44196:SF1">
    <property type="entry name" value="DEHYDROGENASE_REDUCTASE SDR FAMILY MEMBER 7B"/>
    <property type="match status" value="1"/>
</dbReference>
<evidence type="ECO:0000313" key="4">
    <source>
        <dbReference type="EMBL" id="QDU96028.1"/>
    </source>
</evidence>
<dbReference type="InterPro" id="IPR036291">
    <property type="entry name" value="NAD(P)-bd_dom_sf"/>
</dbReference>
<keyword evidence="2 4" id="KW-0560">Oxidoreductase</keyword>
<gene>
    <name evidence="4" type="ORF">Pla8534_38470</name>
</gene>
<dbReference type="RefSeq" id="WP_145054705.1">
    <property type="nucleotide sequence ID" value="NZ_CP036433.1"/>
</dbReference>
<dbReference type="OrthoDB" id="151996at2"/>
<dbReference type="PRINTS" id="PR00080">
    <property type="entry name" value="SDRFAMILY"/>
</dbReference>
<accession>A0A518DW13</accession>
<reference evidence="4 5" key="1">
    <citation type="submission" date="2019-02" db="EMBL/GenBank/DDBJ databases">
        <title>Deep-cultivation of Planctomycetes and their phenomic and genomic characterization uncovers novel biology.</title>
        <authorList>
            <person name="Wiegand S."/>
            <person name="Jogler M."/>
            <person name="Boedeker C."/>
            <person name="Pinto D."/>
            <person name="Vollmers J."/>
            <person name="Rivas-Marin E."/>
            <person name="Kohn T."/>
            <person name="Peeters S.H."/>
            <person name="Heuer A."/>
            <person name="Rast P."/>
            <person name="Oberbeckmann S."/>
            <person name="Bunk B."/>
            <person name="Jeske O."/>
            <person name="Meyerdierks A."/>
            <person name="Storesund J.E."/>
            <person name="Kallscheuer N."/>
            <person name="Luecker S."/>
            <person name="Lage O.M."/>
            <person name="Pohl T."/>
            <person name="Merkel B.J."/>
            <person name="Hornburger P."/>
            <person name="Mueller R.-W."/>
            <person name="Bruemmer F."/>
            <person name="Labrenz M."/>
            <person name="Spormann A.M."/>
            <person name="Op den Camp H."/>
            <person name="Overmann J."/>
            <person name="Amann R."/>
            <person name="Jetten M.S.M."/>
            <person name="Mascher T."/>
            <person name="Medema M.H."/>
            <person name="Devos D.P."/>
            <person name="Kaster A.-K."/>
            <person name="Ovreas L."/>
            <person name="Rohde M."/>
            <person name="Galperin M.Y."/>
            <person name="Jogler C."/>
        </authorList>
    </citation>
    <scope>NUCLEOTIDE SEQUENCE [LARGE SCALE GENOMIC DNA]</scope>
    <source>
        <strain evidence="4 5">Pla85_3_4</strain>
    </source>
</reference>
<evidence type="ECO:0000256" key="1">
    <source>
        <dbReference type="ARBA" id="ARBA00006484"/>
    </source>
</evidence>
<dbReference type="KEGG" id="lcre:Pla8534_38470"/>
<dbReference type="PRINTS" id="PR00081">
    <property type="entry name" value="GDHRDH"/>
</dbReference>
<evidence type="ECO:0000313" key="5">
    <source>
        <dbReference type="Proteomes" id="UP000317648"/>
    </source>
</evidence>
<dbReference type="Pfam" id="PF00106">
    <property type="entry name" value="adh_short"/>
    <property type="match status" value="1"/>
</dbReference>
<dbReference type="PANTHER" id="PTHR44196">
    <property type="entry name" value="DEHYDROGENASE/REDUCTASE SDR FAMILY MEMBER 7B"/>
    <property type="match status" value="1"/>
</dbReference>
<keyword evidence="5" id="KW-1185">Reference proteome</keyword>
<dbReference type="GO" id="GO:0016491">
    <property type="term" value="F:oxidoreductase activity"/>
    <property type="evidence" value="ECO:0007669"/>
    <property type="project" value="UniProtKB-KW"/>
</dbReference>
<organism evidence="4 5">
    <name type="scientific">Lignipirellula cremea</name>
    <dbReference type="NCBI Taxonomy" id="2528010"/>
    <lineage>
        <taxon>Bacteria</taxon>
        <taxon>Pseudomonadati</taxon>
        <taxon>Planctomycetota</taxon>
        <taxon>Planctomycetia</taxon>
        <taxon>Pirellulales</taxon>
        <taxon>Pirellulaceae</taxon>
        <taxon>Lignipirellula</taxon>
    </lineage>
</organism>
<comment type="similarity">
    <text evidence="1 3">Belongs to the short-chain dehydrogenases/reductases (SDR) family.</text>
</comment>
<proteinExistence type="inferred from homology"/>
<evidence type="ECO:0000256" key="3">
    <source>
        <dbReference type="RuleBase" id="RU000363"/>
    </source>
</evidence>
<name>A0A518DW13_9BACT</name>
<dbReference type="EMBL" id="CP036433">
    <property type="protein sequence ID" value="QDU96028.1"/>
    <property type="molecule type" value="Genomic_DNA"/>
</dbReference>
<dbReference type="EC" id="1.-.-.-" evidence="4"/>
<dbReference type="Proteomes" id="UP000317648">
    <property type="component" value="Chromosome"/>
</dbReference>
<sequence length="268" mass="28897">MAYWEKKTAIVTGGSAGLGFVMAQALLHAGANVVIAARDPARLNQAAIQLDPSGERILAVACDVAQPGEADRLVQETVARFGQIDLLVNNVGRSHRGRLIDVTVEQHREFFDTNVLTAVRCSQAAIPHLEASRGHLVNIGSLASKTASRFLGAYAVSKFPLAAFSQQLRLELAETGVHVLLVCPGPLARPDAGQRYDQEAADLPESARRPGGGARIKGLDPERVARRILTACQKRQPELVLPGKARLLLILAAISPRWGDWLLRKMTS</sequence>